<dbReference type="InterPro" id="IPR011008">
    <property type="entry name" value="Dimeric_a/b-barrel"/>
</dbReference>
<dbReference type="Gene3D" id="3.30.70.1060">
    <property type="entry name" value="Dimeric alpha+beta barrel"/>
    <property type="match status" value="1"/>
</dbReference>
<evidence type="ECO:0000313" key="3">
    <source>
        <dbReference type="EMBL" id="MDN3591860.1"/>
    </source>
</evidence>
<name>A0ABT8BK21_9HYPH</name>
<evidence type="ECO:0000259" key="2">
    <source>
        <dbReference type="Pfam" id="PF03795"/>
    </source>
</evidence>
<organism evidence="3 4">
    <name type="scientific">Methylobacterium adhaesivum</name>
    <dbReference type="NCBI Taxonomy" id="333297"/>
    <lineage>
        <taxon>Bacteria</taxon>
        <taxon>Pseudomonadati</taxon>
        <taxon>Pseudomonadota</taxon>
        <taxon>Alphaproteobacteria</taxon>
        <taxon>Hyphomicrobiales</taxon>
        <taxon>Methylobacteriaceae</taxon>
        <taxon>Methylobacterium</taxon>
    </lineage>
</organism>
<evidence type="ECO:0000256" key="1">
    <source>
        <dbReference type="ARBA" id="ARBA00007689"/>
    </source>
</evidence>
<dbReference type="Pfam" id="PF03795">
    <property type="entry name" value="YCII"/>
    <property type="match status" value="1"/>
</dbReference>
<gene>
    <name evidence="3" type="ORF">QWZ12_14745</name>
</gene>
<feature type="domain" description="YCII-related" evidence="2">
    <location>
        <begin position="1"/>
        <end position="80"/>
    </location>
</feature>
<dbReference type="PANTHER" id="PTHR37828">
    <property type="entry name" value="GSR2449 PROTEIN"/>
    <property type="match status" value="1"/>
</dbReference>
<protein>
    <submittedName>
        <fullName evidence="3">YciI family protein</fullName>
    </submittedName>
</protein>
<dbReference type="RefSeq" id="WP_238227655.1">
    <property type="nucleotide sequence ID" value="NZ_BPQD01000033.1"/>
</dbReference>
<dbReference type="SUPFAM" id="SSF54909">
    <property type="entry name" value="Dimeric alpha+beta barrel"/>
    <property type="match status" value="1"/>
</dbReference>
<dbReference type="Proteomes" id="UP001224644">
    <property type="component" value="Unassembled WGS sequence"/>
</dbReference>
<evidence type="ECO:0000313" key="4">
    <source>
        <dbReference type="Proteomes" id="UP001224644"/>
    </source>
</evidence>
<comment type="caution">
    <text evidence="3">The sequence shown here is derived from an EMBL/GenBank/DDBJ whole genome shotgun (WGS) entry which is preliminary data.</text>
</comment>
<reference evidence="4" key="1">
    <citation type="journal article" date="2019" name="Int. J. Syst. Evol. Microbiol.">
        <title>The Global Catalogue of Microorganisms (GCM) 10K type strain sequencing project: providing services to taxonomists for standard genome sequencing and annotation.</title>
        <authorList>
            <consortium name="The Broad Institute Genomics Platform"/>
            <consortium name="The Broad Institute Genome Sequencing Center for Infectious Disease"/>
            <person name="Wu L."/>
            <person name="Ma J."/>
        </authorList>
    </citation>
    <scope>NUCLEOTIDE SEQUENCE [LARGE SCALE GENOMIC DNA]</scope>
    <source>
        <strain evidence="4">CECT 7069</strain>
    </source>
</reference>
<sequence length="94" mass="10211">MIVVSLTYVKSTAEADQHMEAHMAWVKRGYAEHGFLASGRKVPRTGGVIFARGPRAAVEAYVATDPFHVHGIAEFEITEIDVTTAIEGLDILKG</sequence>
<proteinExistence type="inferred from homology"/>
<dbReference type="PANTHER" id="PTHR37828:SF1">
    <property type="entry name" value="YCII-RELATED DOMAIN-CONTAINING PROTEIN"/>
    <property type="match status" value="1"/>
</dbReference>
<dbReference type="InterPro" id="IPR005545">
    <property type="entry name" value="YCII"/>
</dbReference>
<dbReference type="EMBL" id="JAUFPX010000013">
    <property type="protein sequence ID" value="MDN3591860.1"/>
    <property type="molecule type" value="Genomic_DNA"/>
</dbReference>
<keyword evidence="4" id="KW-1185">Reference proteome</keyword>
<comment type="similarity">
    <text evidence="1">Belongs to the YciI family.</text>
</comment>
<accession>A0ABT8BK21</accession>